<comment type="caution">
    <text evidence="3">The sequence shown here is derived from an EMBL/GenBank/DDBJ whole genome shotgun (WGS) entry which is preliminary data.</text>
</comment>
<name>A0A6B3R0Y5_9FLAO</name>
<keyword evidence="4" id="KW-1185">Reference proteome</keyword>
<accession>A0A6B3R0Y5</accession>
<protein>
    <submittedName>
        <fullName evidence="3">Diacylglyceryl transferase</fullName>
    </submittedName>
</protein>
<evidence type="ECO:0000259" key="2">
    <source>
        <dbReference type="Pfam" id="PF20584"/>
    </source>
</evidence>
<keyword evidence="1" id="KW-0472">Membrane</keyword>
<gene>
    <name evidence="3" type="ORF">G3567_08985</name>
</gene>
<dbReference type="Proteomes" id="UP000478505">
    <property type="component" value="Unassembled WGS sequence"/>
</dbReference>
<proteinExistence type="predicted"/>
<dbReference type="RefSeq" id="WP_164004995.1">
    <property type="nucleotide sequence ID" value="NZ_JAAIKD010000004.1"/>
</dbReference>
<evidence type="ECO:0000313" key="4">
    <source>
        <dbReference type="Proteomes" id="UP000478505"/>
    </source>
</evidence>
<sequence>MKKLKERWGIQSNFQLVIIFIVFAITGSLSAYLAKPVLDYIGLHREVFPEHFFGGSIYYSLRILLIFPIYQVLLVVIGTLFGQNKFFWNFEKKMLSRLGFGFFFDKS</sequence>
<dbReference type="AlphaFoldDB" id="A0A6B3R0Y5"/>
<dbReference type="InterPro" id="IPR046714">
    <property type="entry name" value="DUF6787"/>
</dbReference>
<feature type="transmembrane region" description="Helical" evidence="1">
    <location>
        <begin position="57"/>
        <end position="82"/>
    </location>
</feature>
<keyword evidence="3" id="KW-0808">Transferase</keyword>
<organism evidence="3 4">
    <name type="scientific">Psychroflexus aurantiacus</name>
    <dbReference type="NCBI Taxonomy" id="2709310"/>
    <lineage>
        <taxon>Bacteria</taxon>
        <taxon>Pseudomonadati</taxon>
        <taxon>Bacteroidota</taxon>
        <taxon>Flavobacteriia</taxon>
        <taxon>Flavobacteriales</taxon>
        <taxon>Flavobacteriaceae</taxon>
        <taxon>Psychroflexus</taxon>
    </lineage>
</organism>
<dbReference type="GO" id="GO:0016740">
    <property type="term" value="F:transferase activity"/>
    <property type="evidence" value="ECO:0007669"/>
    <property type="project" value="UniProtKB-KW"/>
</dbReference>
<dbReference type="Pfam" id="PF20584">
    <property type="entry name" value="DUF6787"/>
    <property type="match status" value="1"/>
</dbReference>
<keyword evidence="1" id="KW-0812">Transmembrane</keyword>
<feature type="domain" description="DUF6787" evidence="2">
    <location>
        <begin position="18"/>
        <end position="102"/>
    </location>
</feature>
<dbReference type="EMBL" id="JAAIKD010000004">
    <property type="protein sequence ID" value="NEV94276.1"/>
    <property type="molecule type" value="Genomic_DNA"/>
</dbReference>
<evidence type="ECO:0000313" key="3">
    <source>
        <dbReference type="EMBL" id="NEV94276.1"/>
    </source>
</evidence>
<keyword evidence="1" id="KW-1133">Transmembrane helix</keyword>
<feature type="transmembrane region" description="Helical" evidence="1">
    <location>
        <begin position="12"/>
        <end position="34"/>
    </location>
</feature>
<reference evidence="3 4" key="1">
    <citation type="submission" date="2020-02" db="EMBL/GenBank/DDBJ databases">
        <title>Flavobacteriaceae Psychroflexus bacterium YR1-1, complete genome.</title>
        <authorList>
            <person name="Li Y."/>
            <person name="Wu S."/>
        </authorList>
    </citation>
    <scope>NUCLEOTIDE SEQUENCE [LARGE SCALE GENOMIC DNA]</scope>
    <source>
        <strain evidence="3 4">YR1-1</strain>
    </source>
</reference>
<evidence type="ECO:0000256" key="1">
    <source>
        <dbReference type="SAM" id="Phobius"/>
    </source>
</evidence>